<feature type="domain" description="HTH araC/xylS-type" evidence="4">
    <location>
        <begin position="299"/>
        <end position="398"/>
    </location>
</feature>
<dbReference type="GO" id="GO:0003700">
    <property type="term" value="F:DNA-binding transcription factor activity"/>
    <property type="evidence" value="ECO:0007669"/>
    <property type="project" value="InterPro"/>
</dbReference>
<dbReference type="Proteomes" id="UP000676169">
    <property type="component" value="Chromosome"/>
</dbReference>
<dbReference type="EMBL" id="CP073100">
    <property type="protein sequence ID" value="QUE50317.1"/>
    <property type="molecule type" value="Genomic_DNA"/>
</dbReference>
<dbReference type="KEGG" id="lamb:KBB96_15755"/>
<accession>A0A975G7N8</accession>
<evidence type="ECO:0000313" key="5">
    <source>
        <dbReference type="EMBL" id="QUE50317.1"/>
    </source>
</evidence>
<keyword evidence="3" id="KW-0804">Transcription</keyword>
<proteinExistence type="predicted"/>
<dbReference type="PANTHER" id="PTHR30146:SF24">
    <property type="entry name" value="XYLOSE OPERON REGULATORY PROTEIN"/>
    <property type="match status" value="1"/>
</dbReference>
<dbReference type="Pfam" id="PF13377">
    <property type="entry name" value="Peripla_BP_3"/>
    <property type="match status" value="1"/>
</dbReference>
<dbReference type="AlphaFoldDB" id="A0A975G7N8"/>
<dbReference type="InterPro" id="IPR028082">
    <property type="entry name" value="Peripla_BP_I"/>
</dbReference>
<organism evidence="5 6">
    <name type="scientific">Luteolibacter ambystomatis</name>
    <dbReference type="NCBI Taxonomy" id="2824561"/>
    <lineage>
        <taxon>Bacteria</taxon>
        <taxon>Pseudomonadati</taxon>
        <taxon>Verrucomicrobiota</taxon>
        <taxon>Verrucomicrobiia</taxon>
        <taxon>Verrucomicrobiales</taxon>
        <taxon>Verrucomicrobiaceae</taxon>
        <taxon>Luteolibacter</taxon>
    </lineage>
</organism>
<evidence type="ECO:0000256" key="1">
    <source>
        <dbReference type="ARBA" id="ARBA00023015"/>
    </source>
</evidence>
<dbReference type="GO" id="GO:0000976">
    <property type="term" value="F:transcription cis-regulatory region binding"/>
    <property type="evidence" value="ECO:0007669"/>
    <property type="project" value="TreeGrafter"/>
</dbReference>
<dbReference type="Gene3D" id="1.10.10.60">
    <property type="entry name" value="Homeodomain-like"/>
    <property type="match status" value="1"/>
</dbReference>
<dbReference type="Pfam" id="PF12833">
    <property type="entry name" value="HTH_18"/>
    <property type="match status" value="1"/>
</dbReference>
<dbReference type="Gene3D" id="3.40.50.2300">
    <property type="match status" value="2"/>
</dbReference>
<dbReference type="RefSeq" id="WP_211630457.1">
    <property type="nucleotide sequence ID" value="NZ_CP073100.1"/>
</dbReference>
<dbReference type="InterPro" id="IPR009057">
    <property type="entry name" value="Homeodomain-like_sf"/>
</dbReference>
<dbReference type="CDD" id="cd01543">
    <property type="entry name" value="PBP1_XylR"/>
    <property type="match status" value="1"/>
</dbReference>
<keyword evidence="1" id="KW-0805">Transcription regulation</keyword>
<reference evidence="5" key="1">
    <citation type="submission" date="2021-04" db="EMBL/GenBank/DDBJ databases">
        <title>Luteolibacter sp. 32A isolated from the skin of an Anderson's salamander (Ambystoma andersonii).</title>
        <authorList>
            <person name="Spergser J."/>
            <person name="Busse H.-J."/>
        </authorList>
    </citation>
    <scope>NUCLEOTIDE SEQUENCE</scope>
    <source>
        <strain evidence="5">32A</strain>
    </source>
</reference>
<dbReference type="InterPro" id="IPR046335">
    <property type="entry name" value="LacI/GalR-like_sensor"/>
</dbReference>
<keyword evidence="2" id="KW-0238">DNA-binding</keyword>
<keyword evidence="6" id="KW-1185">Reference proteome</keyword>
<name>A0A975G7N8_9BACT</name>
<dbReference type="SUPFAM" id="SSF53822">
    <property type="entry name" value="Periplasmic binding protein-like I"/>
    <property type="match status" value="1"/>
</dbReference>
<evidence type="ECO:0000256" key="2">
    <source>
        <dbReference type="ARBA" id="ARBA00023125"/>
    </source>
</evidence>
<dbReference type="PROSITE" id="PS01124">
    <property type="entry name" value="HTH_ARAC_FAMILY_2"/>
    <property type="match status" value="1"/>
</dbReference>
<evidence type="ECO:0000259" key="4">
    <source>
        <dbReference type="PROSITE" id="PS01124"/>
    </source>
</evidence>
<sequence>MRRRNSSLPELKRRYRVGVRLIDWSQGFGYRLFPGILEVARSGNDLELEFEQPSGGDLAPVRIDESWEGDGLLVYRYTAAEAVAWKRKGISVVNLSAEHPLNCPVFPRVTLDNDAAGTMAARHLLTLGLKRFAYWHDPHRRYSTERLESFRREISRSGYDVQVLEVPASHYPDASRAAKIEDLAWRLLAKLEPPTGLFTKDDISAVCAVRALATLGLRCPEDVPVLGVADDMVHCSITRPALSSVRYPGRLIGSQAAQLLVRMMQGEVVPEGTRMLVKPVQLTLRESTGLVELPDEVVTKAMRFIRATVPERGVSVEELCRTAGVSRELLRQRFQAVLGRTPKEEIDRQRAQIVCDKLRRTDWTIDRIAGDLGFGAADELCRFFKRTTGTTPGEFRRGGSAKIA</sequence>
<evidence type="ECO:0000313" key="6">
    <source>
        <dbReference type="Proteomes" id="UP000676169"/>
    </source>
</evidence>
<gene>
    <name evidence="5" type="ORF">KBB96_15755</name>
</gene>
<dbReference type="SMART" id="SM00342">
    <property type="entry name" value="HTH_ARAC"/>
    <property type="match status" value="1"/>
</dbReference>
<dbReference type="SUPFAM" id="SSF46689">
    <property type="entry name" value="Homeodomain-like"/>
    <property type="match status" value="1"/>
</dbReference>
<dbReference type="PANTHER" id="PTHR30146">
    <property type="entry name" value="LACI-RELATED TRANSCRIPTIONAL REPRESSOR"/>
    <property type="match status" value="1"/>
</dbReference>
<protein>
    <submittedName>
        <fullName evidence="5">XylR family transcriptional regulator</fullName>
    </submittedName>
</protein>
<dbReference type="InterPro" id="IPR018060">
    <property type="entry name" value="HTH_AraC"/>
</dbReference>
<evidence type="ECO:0000256" key="3">
    <source>
        <dbReference type="ARBA" id="ARBA00023163"/>
    </source>
</evidence>